<organism evidence="1">
    <name type="scientific">Rhizophora mucronata</name>
    <name type="common">Asiatic mangrove</name>
    <dbReference type="NCBI Taxonomy" id="61149"/>
    <lineage>
        <taxon>Eukaryota</taxon>
        <taxon>Viridiplantae</taxon>
        <taxon>Streptophyta</taxon>
        <taxon>Embryophyta</taxon>
        <taxon>Tracheophyta</taxon>
        <taxon>Spermatophyta</taxon>
        <taxon>Magnoliopsida</taxon>
        <taxon>eudicotyledons</taxon>
        <taxon>Gunneridae</taxon>
        <taxon>Pentapetalae</taxon>
        <taxon>rosids</taxon>
        <taxon>fabids</taxon>
        <taxon>Malpighiales</taxon>
        <taxon>Rhizophoraceae</taxon>
        <taxon>Rhizophora</taxon>
    </lineage>
</organism>
<evidence type="ECO:0000313" key="1">
    <source>
        <dbReference type="EMBL" id="MBX72695.1"/>
    </source>
</evidence>
<proteinExistence type="predicted"/>
<name>A0A2P2R0D7_RHIMU</name>
<dbReference type="EMBL" id="GGEC01092211">
    <property type="protein sequence ID" value="MBX72695.1"/>
    <property type="molecule type" value="Transcribed_RNA"/>
</dbReference>
<protein>
    <submittedName>
        <fullName evidence="1">Uncharacterized protein</fullName>
    </submittedName>
</protein>
<accession>A0A2P2R0D7</accession>
<sequence length="8" mass="837">MEIGFGAL</sequence>
<reference evidence="1" key="1">
    <citation type="submission" date="2018-02" db="EMBL/GenBank/DDBJ databases">
        <title>Rhizophora mucronata_Transcriptome.</title>
        <authorList>
            <person name="Meera S.P."/>
            <person name="Sreeshan A."/>
            <person name="Augustine A."/>
        </authorList>
    </citation>
    <scope>NUCLEOTIDE SEQUENCE</scope>
    <source>
        <tissue evidence="1">Leaf</tissue>
    </source>
</reference>